<keyword evidence="2" id="KW-1185">Reference proteome</keyword>
<sequence>MNGEMGALYLDWKEVPLDLHADRKDRSTSDLEMLAAENERVLSVLEPSLHRLLELTPATGDDINPRAFNRARTTPVLRLRLFPRSDLWPINDSRRAEALSAFSVLIEYSRRLCDYPDAKRTFWIDVLRSRMSCENTRHVPETSLREPEFPLFAVEFRDYSLYNHNVTPPPFVLPEEAVVAFFTTPIMPPSQVQVQPRPDASGPDAVSIELSFANCRLNSDATEAVERVLDRVFAHPTRQFAVSALDLSKNRMTVSELAVVARIARKCRYVYQVSALRLDEIIPGVGSATYRYFDTTPREFLDIMRAVYGVGRSPVLTAASTGSSTEIVKDVSTGASMLRSVSLKKNYVCPVYFAVAVRESWHAFGLFYPRLKRFRTLLGLRNVSYLDCTSEVVEAFTKTLQNPATQLAYGGGDFTGTDAVATELLVCTVKKGANVELIKLEKPKPYFAGFDPFGNAVPPPPPIQPDIREIEVQCELEGLCERETDGAVCVVIPGIGIGWVQRDAVKRIERESLESAWKYQDSRYAVQFSCEYSKKNVVVTMAMLALLGRQIYSLGFDGYSLDFSIVPQIIQYCPNLRHLSLQGMNIPKRDVDALLVALRTGPLRTRLLTLNLNGNYRMLEGSAAL</sequence>
<accession>A0ABD3FUU9</accession>
<protein>
    <submittedName>
        <fullName evidence="1">Uncharacterized protein</fullName>
    </submittedName>
</protein>
<dbReference type="EMBL" id="JBIMZQ010000007">
    <property type="protein sequence ID" value="KAL3670523.1"/>
    <property type="molecule type" value="Genomic_DNA"/>
</dbReference>
<dbReference type="Gene3D" id="3.80.10.10">
    <property type="entry name" value="Ribonuclease Inhibitor"/>
    <property type="match status" value="1"/>
</dbReference>
<dbReference type="AlphaFoldDB" id="A0ABD3FUU9"/>
<evidence type="ECO:0000313" key="1">
    <source>
        <dbReference type="EMBL" id="KAL3670523.1"/>
    </source>
</evidence>
<gene>
    <name evidence="1" type="ORF">V7S43_004837</name>
</gene>
<organism evidence="1 2">
    <name type="scientific">Phytophthora oleae</name>
    <dbReference type="NCBI Taxonomy" id="2107226"/>
    <lineage>
        <taxon>Eukaryota</taxon>
        <taxon>Sar</taxon>
        <taxon>Stramenopiles</taxon>
        <taxon>Oomycota</taxon>
        <taxon>Peronosporomycetes</taxon>
        <taxon>Peronosporales</taxon>
        <taxon>Peronosporaceae</taxon>
        <taxon>Phytophthora</taxon>
    </lineage>
</organism>
<name>A0ABD3FUU9_9STRA</name>
<reference evidence="1 2" key="1">
    <citation type="submission" date="2024-09" db="EMBL/GenBank/DDBJ databases">
        <title>Genome sequencing and assembly of Phytophthora oleae, isolate VK10A, causative agent of rot of olive drupes.</title>
        <authorList>
            <person name="Conti Taguali S."/>
            <person name="Riolo M."/>
            <person name="La Spada F."/>
            <person name="Cacciola S.O."/>
            <person name="Dionisio G."/>
        </authorList>
    </citation>
    <scope>NUCLEOTIDE SEQUENCE [LARGE SCALE GENOMIC DNA]</scope>
    <source>
        <strain evidence="1 2">VK10A</strain>
    </source>
</reference>
<dbReference type="Proteomes" id="UP001632037">
    <property type="component" value="Unassembled WGS sequence"/>
</dbReference>
<dbReference type="SUPFAM" id="SSF52047">
    <property type="entry name" value="RNI-like"/>
    <property type="match status" value="1"/>
</dbReference>
<evidence type="ECO:0000313" key="2">
    <source>
        <dbReference type="Proteomes" id="UP001632037"/>
    </source>
</evidence>
<dbReference type="InterPro" id="IPR032675">
    <property type="entry name" value="LRR_dom_sf"/>
</dbReference>
<proteinExistence type="predicted"/>
<comment type="caution">
    <text evidence="1">The sequence shown here is derived from an EMBL/GenBank/DDBJ whole genome shotgun (WGS) entry which is preliminary data.</text>
</comment>